<dbReference type="AlphaFoldDB" id="A0A7V0N250"/>
<dbReference type="EMBL" id="DRBC01000425">
    <property type="protein sequence ID" value="HDN85477.1"/>
    <property type="molecule type" value="Genomic_DNA"/>
</dbReference>
<sequence length="319" mass="36043">VEKEINPKSPILLATWPGMGNVAYGAGLYIKENLENIKIAEIKPEYFFYRTGVQIKNGIVEIPQLPKSEFFYHQNKYGPRDLILFIGESQPVLEKEYDLAIKVVELARYYSVSEIVTFAATPVNISHKAIPGVWGVTTDPLTLREFPSLGVNVMNTGHIGGLNGLILGVGKDYAIKGTCFLGEIPFYTVKIENPKASLAILKVFIRYSGISFDLNGLVQMARFVEEEIDKVSKSTKQTLFGEDIIPEVGAKEDEISEKEGLDREEIVVPPEIRNKIEYMFEMASKDISRAGELKKELDKWGLFQEYEDRFLDLFGKKRM</sequence>
<accession>A0A7V0N250</accession>
<dbReference type="PANTHER" id="PTHR35610">
    <property type="entry name" value="3-ISOPROPYLMALATE DEHYDRATASE-RELATED"/>
    <property type="match status" value="1"/>
</dbReference>
<dbReference type="SUPFAM" id="SSF159659">
    <property type="entry name" value="Cgl1923-like"/>
    <property type="match status" value="1"/>
</dbReference>
<reference evidence="1" key="1">
    <citation type="journal article" date="2020" name="mSystems">
        <title>Genome- and Community-Level Interaction Insights into Carbon Utilization and Element Cycling Functions of Hydrothermarchaeota in Hydrothermal Sediment.</title>
        <authorList>
            <person name="Zhou Z."/>
            <person name="Liu Y."/>
            <person name="Xu W."/>
            <person name="Pan J."/>
            <person name="Luo Z.H."/>
            <person name="Li M."/>
        </authorList>
    </citation>
    <scope>NUCLEOTIDE SEQUENCE [LARGE SCALE GENOMIC DNA]</scope>
    <source>
        <strain evidence="1">HyVt-219</strain>
    </source>
</reference>
<organism evidence="1">
    <name type="scientific">Aerophobetes bacterium</name>
    <dbReference type="NCBI Taxonomy" id="2030807"/>
    <lineage>
        <taxon>Bacteria</taxon>
        <taxon>Candidatus Aerophobota</taxon>
    </lineage>
</organism>
<comment type="caution">
    <text evidence="1">The sequence shown here is derived from an EMBL/GenBank/DDBJ whole genome shotgun (WGS) entry which is preliminary data.</text>
</comment>
<dbReference type="InterPro" id="IPR019151">
    <property type="entry name" value="Proteasome_assmbl_chaperone_2"/>
</dbReference>
<evidence type="ECO:0000313" key="1">
    <source>
        <dbReference type="EMBL" id="HDN85477.1"/>
    </source>
</evidence>
<proteinExistence type="predicted"/>
<name>A0A7V0N250_UNCAE</name>
<dbReference type="InterPro" id="IPR038389">
    <property type="entry name" value="PSMG2_sf"/>
</dbReference>
<dbReference type="Gene3D" id="3.40.50.10900">
    <property type="entry name" value="PAC-like subunit"/>
    <property type="match status" value="1"/>
</dbReference>
<dbReference type="Pfam" id="PF09754">
    <property type="entry name" value="PAC2"/>
    <property type="match status" value="1"/>
</dbReference>
<gene>
    <name evidence="1" type="ORF">ENG47_06975</name>
</gene>
<feature type="non-terminal residue" evidence="1">
    <location>
        <position position="1"/>
    </location>
</feature>
<dbReference type="Proteomes" id="UP000885660">
    <property type="component" value="Unassembled WGS sequence"/>
</dbReference>
<evidence type="ECO:0008006" key="2">
    <source>
        <dbReference type="Google" id="ProtNLM"/>
    </source>
</evidence>
<dbReference type="PANTHER" id="PTHR35610:SF7">
    <property type="entry name" value="3-ISOPROPYLMALATE DEHYDRATASE"/>
    <property type="match status" value="1"/>
</dbReference>
<protein>
    <recommendedName>
        <fullName evidence="2">PAC2 family protein</fullName>
    </recommendedName>
</protein>